<comment type="caution">
    <text evidence="1">The sequence shown here is derived from an EMBL/GenBank/DDBJ whole genome shotgun (WGS) entry which is preliminary data.</text>
</comment>
<evidence type="ECO:0000313" key="1">
    <source>
        <dbReference type="EMBL" id="RSL19207.1"/>
    </source>
</evidence>
<name>A0A428MQL0_9BACT</name>
<protein>
    <submittedName>
        <fullName evidence="1">DUF2950 family protein</fullName>
    </submittedName>
</protein>
<gene>
    <name evidence="1" type="ORF">EDE15_4861</name>
</gene>
<sequence>MKPTSTNRNVSLCAWVLSVVALACLFVPILSVAQQSAITASASAPTRGIPAGTKTFDTSQQAADALVRAADQFDETALAQIFGPDGHDIAFTGDVVQDRQRAAEFAAEAREKTKVSVEPKNGLWAYLLVGNEDWPFPVPIVKRSNRWFFDSNAGRQEILNRRIGSNELDAINISHEYVEAQKEYALQKREGYDVNQYAQRIISTPGKQDGLSWRNADGTLGGPFSEEIAEAITQGYTSKAEPYHGYFFKVLKGQGPAATPVGELDYVIKGAMIGGFALIASPAEYRVTGVKTFIVNNDGVVYEKDLGPSTLDEFKKMERFNPDKTWTPVEDD</sequence>
<reference evidence="1 2" key="1">
    <citation type="submission" date="2018-12" db="EMBL/GenBank/DDBJ databases">
        <title>Sequencing of bacterial isolates from soil warming experiment in Harvard Forest, Massachusetts, USA.</title>
        <authorList>
            <person name="Deangelis K."/>
        </authorList>
    </citation>
    <scope>NUCLEOTIDE SEQUENCE [LARGE SCALE GENOMIC DNA]</scope>
    <source>
        <strain evidence="1 2">EB153</strain>
    </source>
</reference>
<evidence type="ECO:0000313" key="2">
    <source>
        <dbReference type="Proteomes" id="UP000269669"/>
    </source>
</evidence>
<dbReference type="Proteomes" id="UP000269669">
    <property type="component" value="Unassembled WGS sequence"/>
</dbReference>
<dbReference type="OrthoDB" id="108782at2"/>
<dbReference type="EMBL" id="RSDW01000001">
    <property type="protein sequence ID" value="RSL19207.1"/>
    <property type="molecule type" value="Genomic_DNA"/>
</dbReference>
<proteinExistence type="predicted"/>
<organism evidence="1 2">
    <name type="scientific">Edaphobacter aggregans</name>
    <dbReference type="NCBI Taxonomy" id="570835"/>
    <lineage>
        <taxon>Bacteria</taxon>
        <taxon>Pseudomonadati</taxon>
        <taxon>Acidobacteriota</taxon>
        <taxon>Terriglobia</taxon>
        <taxon>Terriglobales</taxon>
        <taxon>Acidobacteriaceae</taxon>
        <taxon>Edaphobacter</taxon>
    </lineage>
</organism>
<dbReference type="AlphaFoldDB" id="A0A428MQL0"/>
<accession>A0A428MQL0</accession>
<dbReference type="InterPro" id="IPR021556">
    <property type="entry name" value="DUF2950"/>
</dbReference>
<keyword evidence="2" id="KW-1185">Reference proteome</keyword>
<dbReference type="PROSITE" id="PS51257">
    <property type="entry name" value="PROKAR_LIPOPROTEIN"/>
    <property type="match status" value="1"/>
</dbReference>
<dbReference type="Pfam" id="PF11453">
    <property type="entry name" value="DUF2950"/>
    <property type="match status" value="1"/>
</dbReference>